<dbReference type="InterPro" id="IPR041609">
    <property type="entry name" value="PurL_linker"/>
</dbReference>
<keyword evidence="2" id="KW-0547">Nucleotide-binding</keyword>
<keyword evidence="1" id="KW-0436">Ligase</keyword>
<dbReference type="PANTHER" id="PTHR10099">
    <property type="entry name" value="PHOSPHORIBOSYLFORMYLGLYCINAMIDINE SYNTHASE"/>
    <property type="match status" value="1"/>
</dbReference>
<keyword evidence="3" id="KW-0658">Purine biosynthesis</keyword>
<evidence type="ECO:0000256" key="2">
    <source>
        <dbReference type="ARBA" id="ARBA00022741"/>
    </source>
</evidence>
<dbReference type="InterPro" id="IPR036921">
    <property type="entry name" value="PurM-like_N_sf"/>
</dbReference>
<gene>
    <name evidence="6" type="ORF">PVK06_007998</name>
</gene>
<dbReference type="Gene3D" id="3.30.1330.10">
    <property type="entry name" value="PurM-like, N-terminal domain"/>
    <property type="match status" value="1"/>
</dbReference>
<dbReference type="Proteomes" id="UP001358586">
    <property type="component" value="Chromosome 3"/>
</dbReference>
<dbReference type="SUPFAM" id="SSF55326">
    <property type="entry name" value="PurM N-terminal domain-like"/>
    <property type="match status" value="1"/>
</dbReference>
<proteinExistence type="predicted"/>
<comment type="caution">
    <text evidence="6">The sequence shown here is derived from an EMBL/GenBank/DDBJ whole genome shotgun (WGS) entry which is preliminary data.</text>
</comment>
<keyword evidence="7" id="KW-1185">Reference proteome</keyword>
<keyword evidence="4" id="KW-0067">ATP-binding</keyword>
<feature type="domain" description="Phosphoribosylformylglycinamidine synthase linker" evidence="5">
    <location>
        <begin position="65"/>
        <end position="108"/>
    </location>
</feature>
<sequence length="193" mass="21626">MERLRRYLLYSKGALQEHQINKFATMAHDRMTECVYRQRLASFGTSVALEEVRFVPFIERGGKALEEINQEMGLAFDEQDLQYYTKLFVEDIKRNLTNVELFNLAQSNMAPYPGAKIGAGGPIRDTHAIRRGLFVVASIAGYTTGNLTIKGSYAPWEDASFTYPSNLASPLEILIEVSNGASDYGNKFGEPLI</sequence>
<dbReference type="InterPro" id="IPR036604">
    <property type="entry name" value="PurS-like_sf"/>
</dbReference>
<protein>
    <recommendedName>
        <fullName evidence="5">Phosphoribosylformylglycinamidine synthase linker domain-containing protein</fullName>
    </recommendedName>
</protein>
<evidence type="ECO:0000256" key="1">
    <source>
        <dbReference type="ARBA" id="ARBA00022598"/>
    </source>
</evidence>
<evidence type="ECO:0000256" key="3">
    <source>
        <dbReference type="ARBA" id="ARBA00022755"/>
    </source>
</evidence>
<dbReference type="SUPFAM" id="SSF82697">
    <property type="entry name" value="PurS-like"/>
    <property type="match status" value="1"/>
</dbReference>
<organism evidence="6 7">
    <name type="scientific">Gossypium arboreum</name>
    <name type="common">Tree cotton</name>
    <name type="synonym">Gossypium nanking</name>
    <dbReference type="NCBI Taxonomy" id="29729"/>
    <lineage>
        <taxon>Eukaryota</taxon>
        <taxon>Viridiplantae</taxon>
        <taxon>Streptophyta</taxon>
        <taxon>Embryophyta</taxon>
        <taxon>Tracheophyta</taxon>
        <taxon>Spermatophyta</taxon>
        <taxon>Magnoliopsida</taxon>
        <taxon>eudicotyledons</taxon>
        <taxon>Gunneridae</taxon>
        <taxon>Pentapetalae</taxon>
        <taxon>rosids</taxon>
        <taxon>malvids</taxon>
        <taxon>Malvales</taxon>
        <taxon>Malvaceae</taxon>
        <taxon>Malvoideae</taxon>
        <taxon>Gossypium</taxon>
    </lineage>
</organism>
<evidence type="ECO:0000259" key="5">
    <source>
        <dbReference type="Pfam" id="PF18072"/>
    </source>
</evidence>
<dbReference type="Gene3D" id="1.10.8.750">
    <property type="entry name" value="Phosphoribosylformylglycinamidine synthase, linker domain"/>
    <property type="match status" value="1"/>
</dbReference>
<dbReference type="EMBL" id="JARKNE010000003">
    <property type="protein sequence ID" value="KAK5839224.1"/>
    <property type="molecule type" value="Genomic_DNA"/>
</dbReference>
<evidence type="ECO:0000313" key="7">
    <source>
        <dbReference type="Proteomes" id="UP001358586"/>
    </source>
</evidence>
<evidence type="ECO:0000313" key="6">
    <source>
        <dbReference type="EMBL" id="KAK5839224.1"/>
    </source>
</evidence>
<accession>A0ABR0QJN5</accession>
<name>A0ABR0QJN5_GOSAR</name>
<dbReference type="SUPFAM" id="SSF109736">
    <property type="entry name" value="FGAM synthase PurL, linker domain"/>
    <property type="match status" value="1"/>
</dbReference>
<dbReference type="Pfam" id="PF18072">
    <property type="entry name" value="FGAR-AT_linker"/>
    <property type="match status" value="1"/>
</dbReference>
<reference evidence="6 7" key="1">
    <citation type="submission" date="2023-03" db="EMBL/GenBank/DDBJ databases">
        <title>WGS of Gossypium arboreum.</title>
        <authorList>
            <person name="Yu D."/>
        </authorList>
    </citation>
    <scope>NUCLEOTIDE SEQUENCE [LARGE SCALE GENOMIC DNA]</scope>
    <source>
        <tissue evidence="6">Leaf</tissue>
    </source>
</reference>
<dbReference type="PANTHER" id="PTHR10099:SF1">
    <property type="entry name" value="PHOSPHORIBOSYLFORMYLGLYCINAMIDINE SYNTHASE"/>
    <property type="match status" value="1"/>
</dbReference>
<evidence type="ECO:0000256" key="4">
    <source>
        <dbReference type="ARBA" id="ARBA00022840"/>
    </source>
</evidence>